<comment type="caution">
    <text evidence="2">The sequence shown here is derived from an EMBL/GenBank/DDBJ whole genome shotgun (WGS) entry which is preliminary data.</text>
</comment>
<organism evidence="2 3">
    <name type="scientific">Myotis myotis</name>
    <name type="common">Greater mouse-eared bat</name>
    <name type="synonym">Vespertilio myotis</name>
    <dbReference type="NCBI Taxonomy" id="51298"/>
    <lineage>
        <taxon>Eukaryota</taxon>
        <taxon>Metazoa</taxon>
        <taxon>Chordata</taxon>
        <taxon>Craniata</taxon>
        <taxon>Vertebrata</taxon>
        <taxon>Euteleostomi</taxon>
        <taxon>Mammalia</taxon>
        <taxon>Eutheria</taxon>
        <taxon>Laurasiatheria</taxon>
        <taxon>Chiroptera</taxon>
        <taxon>Yangochiroptera</taxon>
        <taxon>Vespertilionidae</taxon>
        <taxon>Myotis</taxon>
    </lineage>
</organism>
<dbReference type="EMBL" id="JABWUV010000001">
    <property type="protein sequence ID" value="KAF6387427.1"/>
    <property type="molecule type" value="Genomic_DNA"/>
</dbReference>
<gene>
    <name evidence="2" type="ORF">mMyoMyo1_007925</name>
</gene>
<feature type="region of interest" description="Disordered" evidence="1">
    <location>
        <begin position="14"/>
        <end position="125"/>
    </location>
</feature>
<sequence length="125" mass="13365">MDSLEIKFYFGKQTRPRPTSWACSALPSHSSTSRRRQSVQRVSLAPPAPDPQSPPLPRRPSPTPGRAPAARTGAPAAPEAKVRRGGPLSSPVLASAQQGQRWPSFKGLLSAPHHRVIPPQVAGRA</sequence>
<proteinExistence type="predicted"/>
<evidence type="ECO:0000313" key="2">
    <source>
        <dbReference type="EMBL" id="KAF6387427.1"/>
    </source>
</evidence>
<dbReference type="Proteomes" id="UP000527355">
    <property type="component" value="Unassembled WGS sequence"/>
</dbReference>
<accession>A0A7J8ALH1</accession>
<evidence type="ECO:0000256" key="1">
    <source>
        <dbReference type="SAM" id="MobiDB-lite"/>
    </source>
</evidence>
<dbReference type="AlphaFoldDB" id="A0A7J8ALH1"/>
<evidence type="ECO:0000313" key="3">
    <source>
        <dbReference type="Proteomes" id="UP000527355"/>
    </source>
</evidence>
<keyword evidence="3" id="KW-1185">Reference proteome</keyword>
<reference evidence="2 3" key="1">
    <citation type="journal article" date="2020" name="Nature">
        <title>Six reference-quality genomes reveal evolution of bat adaptations.</title>
        <authorList>
            <person name="Jebb D."/>
            <person name="Huang Z."/>
            <person name="Pippel M."/>
            <person name="Hughes G.M."/>
            <person name="Lavrichenko K."/>
            <person name="Devanna P."/>
            <person name="Winkler S."/>
            <person name="Jermiin L.S."/>
            <person name="Skirmuntt E.C."/>
            <person name="Katzourakis A."/>
            <person name="Burkitt-Gray L."/>
            <person name="Ray D.A."/>
            <person name="Sullivan K.A.M."/>
            <person name="Roscito J.G."/>
            <person name="Kirilenko B.M."/>
            <person name="Davalos L.M."/>
            <person name="Corthals A.P."/>
            <person name="Power M.L."/>
            <person name="Jones G."/>
            <person name="Ransome R.D."/>
            <person name="Dechmann D.K.N."/>
            <person name="Locatelli A.G."/>
            <person name="Puechmaille S.J."/>
            <person name="Fedrigo O."/>
            <person name="Jarvis E.D."/>
            <person name="Hiller M."/>
            <person name="Vernes S.C."/>
            <person name="Myers E.W."/>
            <person name="Teeling E.C."/>
        </authorList>
    </citation>
    <scope>NUCLEOTIDE SEQUENCE [LARGE SCALE GENOMIC DNA]</scope>
    <source>
        <strain evidence="2">MMyoMyo1</strain>
        <tissue evidence="2">Flight muscle</tissue>
    </source>
</reference>
<protein>
    <submittedName>
        <fullName evidence="2">Uncharacterized protein</fullName>
    </submittedName>
</protein>
<feature type="compositionally biased region" description="Low complexity" evidence="1">
    <location>
        <begin position="66"/>
        <end position="79"/>
    </location>
</feature>
<name>A0A7J8ALH1_MYOMY</name>
<feature type="compositionally biased region" description="Pro residues" evidence="1">
    <location>
        <begin position="46"/>
        <end position="65"/>
    </location>
</feature>